<dbReference type="AlphaFoldDB" id="A0AAN7UMN2"/>
<evidence type="ECO:0000313" key="2">
    <source>
        <dbReference type="Proteomes" id="UP001305414"/>
    </source>
</evidence>
<dbReference type="EMBL" id="JAWHQM010000055">
    <property type="protein sequence ID" value="KAK5635620.1"/>
    <property type="molecule type" value="Genomic_DNA"/>
</dbReference>
<accession>A0AAN7UMN2</accession>
<organism evidence="1 2">
    <name type="scientific">Xylaria bambusicola</name>
    <dbReference type="NCBI Taxonomy" id="326684"/>
    <lineage>
        <taxon>Eukaryota</taxon>
        <taxon>Fungi</taxon>
        <taxon>Dikarya</taxon>
        <taxon>Ascomycota</taxon>
        <taxon>Pezizomycotina</taxon>
        <taxon>Sordariomycetes</taxon>
        <taxon>Xylariomycetidae</taxon>
        <taxon>Xylariales</taxon>
        <taxon>Xylariaceae</taxon>
        <taxon>Xylaria</taxon>
    </lineage>
</organism>
<sequence length="74" mass="8285">MQRVWKEEVVETAEKVSHISCCAGDGHPRKGTEAYAYDQNAQLEYQPGVSLACSVPRHQANNLKLDASTFLHNR</sequence>
<reference evidence="1 2" key="1">
    <citation type="submission" date="2023-10" db="EMBL/GenBank/DDBJ databases">
        <title>Draft genome sequence of Xylaria bambusicola isolate GMP-LS, the root and basal stem rot pathogen of sugarcane in Indonesia.</title>
        <authorList>
            <person name="Selvaraj P."/>
            <person name="Muralishankar V."/>
            <person name="Muruganantham S."/>
            <person name="Sp S."/>
            <person name="Haryani S."/>
            <person name="Lau K.J.X."/>
            <person name="Naqvi N.I."/>
        </authorList>
    </citation>
    <scope>NUCLEOTIDE SEQUENCE [LARGE SCALE GENOMIC DNA]</scope>
    <source>
        <strain evidence="1">GMP-LS</strain>
    </source>
</reference>
<proteinExistence type="predicted"/>
<comment type="caution">
    <text evidence="1">The sequence shown here is derived from an EMBL/GenBank/DDBJ whole genome shotgun (WGS) entry which is preliminary data.</text>
</comment>
<protein>
    <submittedName>
        <fullName evidence="1">Uncharacterized protein</fullName>
    </submittedName>
</protein>
<name>A0AAN7UMN2_9PEZI</name>
<evidence type="ECO:0000313" key="1">
    <source>
        <dbReference type="EMBL" id="KAK5635620.1"/>
    </source>
</evidence>
<keyword evidence="2" id="KW-1185">Reference proteome</keyword>
<gene>
    <name evidence="1" type="ORF">RRF57_011332</name>
</gene>
<dbReference type="Proteomes" id="UP001305414">
    <property type="component" value="Unassembled WGS sequence"/>
</dbReference>